<comment type="caution">
    <text evidence="2">The sequence shown here is derived from an EMBL/GenBank/DDBJ whole genome shotgun (WGS) entry which is preliminary data.</text>
</comment>
<evidence type="ECO:0000256" key="1">
    <source>
        <dbReference type="SAM" id="Phobius"/>
    </source>
</evidence>
<feature type="non-terminal residue" evidence="2">
    <location>
        <position position="1"/>
    </location>
</feature>
<reference evidence="2 3" key="1">
    <citation type="submission" date="2021-06" db="EMBL/GenBank/DDBJ databases">
        <authorList>
            <person name="Palmer J.M."/>
        </authorList>
    </citation>
    <scope>NUCLEOTIDE SEQUENCE [LARGE SCALE GENOMIC DNA]</scope>
    <source>
        <strain evidence="2 3">GA_2019</strain>
        <tissue evidence="2">Muscle</tissue>
    </source>
</reference>
<gene>
    <name evidence="2" type="ORF">GOODEAATRI_033538</name>
</gene>
<dbReference type="EMBL" id="JAHRIO010027055">
    <property type="protein sequence ID" value="MEQ2166925.1"/>
    <property type="molecule type" value="Genomic_DNA"/>
</dbReference>
<proteinExistence type="predicted"/>
<keyword evidence="1" id="KW-0472">Membrane</keyword>
<accession>A0ABV0N6B3</accession>
<evidence type="ECO:0000313" key="3">
    <source>
        <dbReference type="Proteomes" id="UP001476798"/>
    </source>
</evidence>
<keyword evidence="1" id="KW-0812">Transmembrane</keyword>
<sequence length="98" mass="11109">EKTSFLWKVRIFLFNISCCAAAAYFFRRHNKYCETGGDGGHAAGGQKILILDQLEGQQGRGQRLILSEAEEMSFILSCRSFWFCSQNNQLLHSLNGPF</sequence>
<evidence type="ECO:0000313" key="2">
    <source>
        <dbReference type="EMBL" id="MEQ2166925.1"/>
    </source>
</evidence>
<keyword evidence="3" id="KW-1185">Reference proteome</keyword>
<organism evidence="2 3">
    <name type="scientific">Goodea atripinnis</name>
    <dbReference type="NCBI Taxonomy" id="208336"/>
    <lineage>
        <taxon>Eukaryota</taxon>
        <taxon>Metazoa</taxon>
        <taxon>Chordata</taxon>
        <taxon>Craniata</taxon>
        <taxon>Vertebrata</taxon>
        <taxon>Euteleostomi</taxon>
        <taxon>Actinopterygii</taxon>
        <taxon>Neopterygii</taxon>
        <taxon>Teleostei</taxon>
        <taxon>Neoteleostei</taxon>
        <taxon>Acanthomorphata</taxon>
        <taxon>Ovalentaria</taxon>
        <taxon>Atherinomorphae</taxon>
        <taxon>Cyprinodontiformes</taxon>
        <taxon>Goodeidae</taxon>
        <taxon>Goodea</taxon>
    </lineage>
</organism>
<protein>
    <submittedName>
        <fullName evidence="2">Uncharacterized protein</fullName>
    </submittedName>
</protein>
<name>A0ABV0N6B3_9TELE</name>
<feature type="transmembrane region" description="Helical" evidence="1">
    <location>
        <begin position="6"/>
        <end position="26"/>
    </location>
</feature>
<keyword evidence="1" id="KW-1133">Transmembrane helix</keyword>
<dbReference type="Proteomes" id="UP001476798">
    <property type="component" value="Unassembled WGS sequence"/>
</dbReference>